<accession>A6NWU7</accession>
<evidence type="ECO:0000313" key="2">
    <source>
        <dbReference type="Proteomes" id="UP000003639"/>
    </source>
</evidence>
<proteinExistence type="predicted"/>
<gene>
    <name evidence="1" type="ORF">BACCAP_02692</name>
</gene>
<protein>
    <submittedName>
        <fullName evidence="1">Uncharacterized protein</fullName>
    </submittedName>
</protein>
<reference evidence="1 2" key="1">
    <citation type="submission" date="2007-04" db="EMBL/GenBank/DDBJ databases">
        <authorList>
            <person name="Fulton L."/>
            <person name="Clifton S."/>
            <person name="Fulton B."/>
            <person name="Xu J."/>
            <person name="Minx P."/>
            <person name="Pepin K.H."/>
            <person name="Johnson M."/>
            <person name="Thiruvilangam P."/>
            <person name="Bhonagiri V."/>
            <person name="Nash W.E."/>
            <person name="Mardis E.R."/>
            <person name="Wilson R.K."/>
        </authorList>
    </citation>
    <scope>NUCLEOTIDE SEQUENCE [LARGE SCALE GENOMIC DNA]</scope>
    <source>
        <strain evidence="1 2">ATCC 29799</strain>
    </source>
</reference>
<dbReference type="Proteomes" id="UP000003639">
    <property type="component" value="Unassembled WGS sequence"/>
</dbReference>
<dbReference type="STRING" id="411467.BACCAP_02692"/>
<dbReference type="AlphaFoldDB" id="A6NWU7"/>
<name>A6NWU7_9FIRM</name>
<sequence length="51" mass="6195">MEIIISFCQNFSRFHCINYAIFYLTKNLPGFLTFRNTLFMHFPRFPVFVIV</sequence>
<dbReference type="EMBL" id="AAXG02000017">
    <property type="protein sequence ID" value="EDM99439.1"/>
    <property type="molecule type" value="Genomic_DNA"/>
</dbReference>
<comment type="caution">
    <text evidence="1">The sequence shown here is derived from an EMBL/GenBank/DDBJ whole genome shotgun (WGS) entry which is preliminary data.</text>
</comment>
<evidence type="ECO:0000313" key="1">
    <source>
        <dbReference type="EMBL" id="EDM99439.1"/>
    </source>
</evidence>
<reference evidence="1 2" key="2">
    <citation type="submission" date="2007-06" db="EMBL/GenBank/DDBJ databases">
        <title>Draft genome sequence of Pseudoflavonifractor capillosus ATCC 29799.</title>
        <authorList>
            <person name="Sudarsanam P."/>
            <person name="Ley R."/>
            <person name="Guruge J."/>
            <person name="Turnbaugh P.J."/>
            <person name="Mahowald M."/>
            <person name="Liep D."/>
            <person name="Gordon J."/>
        </authorList>
    </citation>
    <scope>NUCLEOTIDE SEQUENCE [LARGE SCALE GENOMIC DNA]</scope>
    <source>
        <strain evidence="1 2">ATCC 29799</strain>
    </source>
</reference>
<keyword evidence="2" id="KW-1185">Reference proteome</keyword>
<organism evidence="1 2">
    <name type="scientific">Pseudoflavonifractor capillosus ATCC 29799</name>
    <dbReference type="NCBI Taxonomy" id="411467"/>
    <lineage>
        <taxon>Bacteria</taxon>
        <taxon>Bacillati</taxon>
        <taxon>Bacillota</taxon>
        <taxon>Clostridia</taxon>
        <taxon>Eubacteriales</taxon>
        <taxon>Oscillospiraceae</taxon>
        <taxon>Pseudoflavonifractor</taxon>
    </lineage>
</organism>